<dbReference type="Proteomes" id="UP000268696">
    <property type="component" value="Chromosome"/>
</dbReference>
<organism evidence="1 2">
    <name type="scientific">Pseudomonas synxantha</name>
    <dbReference type="NCBI Taxonomy" id="47883"/>
    <lineage>
        <taxon>Bacteria</taxon>
        <taxon>Pseudomonadati</taxon>
        <taxon>Pseudomonadota</taxon>
        <taxon>Gammaproteobacteria</taxon>
        <taxon>Pseudomonadales</taxon>
        <taxon>Pseudomonadaceae</taxon>
        <taxon>Pseudomonas</taxon>
    </lineage>
</organism>
<accession>A0A3G7UB38</accession>
<dbReference type="AlphaFoldDB" id="A0A3G7UB38"/>
<protein>
    <submittedName>
        <fullName evidence="1">Uncharacterized protein</fullName>
    </submittedName>
</protein>
<reference evidence="1 2" key="1">
    <citation type="submission" date="2018-03" db="EMBL/GenBank/DDBJ databases">
        <title>Diversity of phytobeneficial traits revealed by whole-genome analysis of worldwide-isolated phenazine-producing Pseudomonas spp.</title>
        <authorList>
            <person name="Biessy A."/>
            <person name="Novinscak A."/>
            <person name="Blom J."/>
            <person name="Leger G."/>
            <person name="Thomashow L.S."/>
            <person name="Cazorla F.M."/>
            <person name="Josic D."/>
            <person name="Filion M."/>
        </authorList>
    </citation>
    <scope>NUCLEOTIDE SEQUENCE [LARGE SCALE GENOMIC DNA]</scope>
    <source>
        <strain evidence="1 2">30B</strain>
    </source>
</reference>
<evidence type="ECO:0000313" key="2">
    <source>
        <dbReference type="Proteomes" id="UP000268696"/>
    </source>
</evidence>
<name>A0A3G7UB38_9PSED</name>
<dbReference type="EMBL" id="CP027754">
    <property type="protein sequence ID" value="AZE55852.1"/>
    <property type="molecule type" value="Genomic_DNA"/>
</dbReference>
<sequence length="54" mass="5923">MRRDHVNMASTSVTALHALFRSAAASFERDAGRLAQQLALMKRPARRGSIKRGG</sequence>
<proteinExistence type="predicted"/>
<evidence type="ECO:0000313" key="1">
    <source>
        <dbReference type="EMBL" id="AZE55852.1"/>
    </source>
</evidence>
<dbReference type="RefSeq" id="WP_164486376.1">
    <property type="nucleotide sequence ID" value="NZ_CP027754.1"/>
</dbReference>
<gene>
    <name evidence="1" type="ORF">C4K03_3699</name>
</gene>